<dbReference type="EC" id="3.2.2.6" evidence="1"/>
<dbReference type="InterPro" id="IPR002182">
    <property type="entry name" value="NB-ARC"/>
</dbReference>
<keyword evidence="11" id="KW-1185">Reference proteome</keyword>
<keyword evidence="8" id="KW-0812">Transmembrane</keyword>
<evidence type="ECO:0000256" key="3">
    <source>
        <dbReference type="ARBA" id="ARBA00022737"/>
    </source>
</evidence>
<keyword evidence="2" id="KW-0433">Leucine-rich repeat</keyword>
<evidence type="ECO:0000256" key="2">
    <source>
        <dbReference type="ARBA" id="ARBA00022614"/>
    </source>
</evidence>
<feature type="transmembrane region" description="Helical" evidence="8">
    <location>
        <begin position="1367"/>
        <end position="1395"/>
    </location>
</feature>
<dbReference type="InParanoid" id="A0A2P5FCT9"/>
<organism evidence="10 11">
    <name type="scientific">Trema orientale</name>
    <name type="common">Charcoal tree</name>
    <name type="synonym">Celtis orientalis</name>
    <dbReference type="NCBI Taxonomy" id="63057"/>
    <lineage>
        <taxon>Eukaryota</taxon>
        <taxon>Viridiplantae</taxon>
        <taxon>Streptophyta</taxon>
        <taxon>Embryophyta</taxon>
        <taxon>Tracheophyta</taxon>
        <taxon>Spermatophyta</taxon>
        <taxon>Magnoliopsida</taxon>
        <taxon>eudicotyledons</taxon>
        <taxon>Gunneridae</taxon>
        <taxon>Pentapetalae</taxon>
        <taxon>rosids</taxon>
        <taxon>fabids</taxon>
        <taxon>Rosales</taxon>
        <taxon>Cannabaceae</taxon>
        <taxon>Trema</taxon>
    </lineage>
</organism>
<evidence type="ECO:0000313" key="10">
    <source>
        <dbReference type="EMBL" id="PON95603.1"/>
    </source>
</evidence>
<dbReference type="Pfam" id="PF23282">
    <property type="entry name" value="WHD_ROQ1"/>
    <property type="match status" value="1"/>
</dbReference>
<dbReference type="Pfam" id="PF20160">
    <property type="entry name" value="C-JID"/>
    <property type="match status" value="1"/>
</dbReference>
<dbReference type="InterPro" id="IPR044974">
    <property type="entry name" value="Disease_R_plants"/>
</dbReference>
<evidence type="ECO:0000256" key="7">
    <source>
        <dbReference type="SAM" id="MobiDB-lite"/>
    </source>
</evidence>
<dbReference type="InterPro" id="IPR027417">
    <property type="entry name" value="P-loop_NTPase"/>
</dbReference>
<dbReference type="InterPro" id="IPR001611">
    <property type="entry name" value="Leu-rich_rpt"/>
</dbReference>
<dbReference type="FunFam" id="3.40.50.10140:FF:000007">
    <property type="entry name" value="Disease resistance protein (TIR-NBS-LRR class)"/>
    <property type="match status" value="1"/>
</dbReference>
<proteinExistence type="predicted"/>
<feature type="domain" description="TIR" evidence="9">
    <location>
        <begin position="26"/>
        <end position="190"/>
    </location>
</feature>
<dbReference type="InterPro" id="IPR035897">
    <property type="entry name" value="Toll_tir_struct_dom_sf"/>
</dbReference>
<dbReference type="GO" id="GO:0006952">
    <property type="term" value="P:defense response"/>
    <property type="evidence" value="ECO:0007669"/>
    <property type="project" value="InterPro"/>
</dbReference>
<evidence type="ECO:0000256" key="1">
    <source>
        <dbReference type="ARBA" id="ARBA00011982"/>
    </source>
</evidence>
<dbReference type="SUPFAM" id="SSF52200">
    <property type="entry name" value="Toll/Interleukin receptor TIR domain"/>
    <property type="match status" value="1"/>
</dbReference>
<dbReference type="SUPFAM" id="SSF52540">
    <property type="entry name" value="P-loop containing nucleoside triphosphate hydrolases"/>
    <property type="match status" value="1"/>
</dbReference>
<dbReference type="PANTHER" id="PTHR11017:SF479">
    <property type="entry name" value="DISEASE RESISTANCE PROTEIN (TIR-NBS-LRR CLASS) FAMILY"/>
    <property type="match status" value="1"/>
</dbReference>
<keyword evidence="4" id="KW-0378">Hydrolase</keyword>
<dbReference type="Gene3D" id="1.10.8.430">
    <property type="entry name" value="Helical domain of apoptotic protease-activating factors"/>
    <property type="match status" value="1"/>
</dbReference>
<dbReference type="PROSITE" id="PS50104">
    <property type="entry name" value="TIR"/>
    <property type="match status" value="1"/>
</dbReference>
<dbReference type="Pfam" id="PF07725">
    <property type="entry name" value="LRR_3"/>
    <property type="match status" value="1"/>
</dbReference>
<dbReference type="EMBL" id="JXTC01000043">
    <property type="protein sequence ID" value="PON95603.1"/>
    <property type="molecule type" value="Genomic_DNA"/>
</dbReference>
<evidence type="ECO:0000256" key="8">
    <source>
        <dbReference type="SAM" id="Phobius"/>
    </source>
</evidence>
<dbReference type="GO" id="GO:0007165">
    <property type="term" value="P:signal transduction"/>
    <property type="evidence" value="ECO:0007669"/>
    <property type="project" value="InterPro"/>
</dbReference>
<dbReference type="OrthoDB" id="7451790at2759"/>
<dbReference type="InterPro" id="IPR058192">
    <property type="entry name" value="WHD_ROQ1-like"/>
</dbReference>
<dbReference type="Pfam" id="PF13855">
    <property type="entry name" value="LRR_8"/>
    <property type="match status" value="1"/>
</dbReference>
<dbReference type="Pfam" id="PF01582">
    <property type="entry name" value="TIR"/>
    <property type="match status" value="1"/>
</dbReference>
<evidence type="ECO:0000256" key="6">
    <source>
        <dbReference type="ARBA" id="ARBA00047304"/>
    </source>
</evidence>
<dbReference type="Gene3D" id="3.40.50.10140">
    <property type="entry name" value="Toll/interleukin-1 receptor homology (TIR) domain"/>
    <property type="match status" value="1"/>
</dbReference>
<dbReference type="PRINTS" id="PR00364">
    <property type="entry name" value="DISEASERSIST"/>
</dbReference>
<reference evidence="11" key="1">
    <citation type="submission" date="2016-06" db="EMBL/GenBank/DDBJ databases">
        <title>Parallel loss of symbiosis genes in relatives of nitrogen-fixing non-legume Parasponia.</title>
        <authorList>
            <person name="Van Velzen R."/>
            <person name="Holmer R."/>
            <person name="Bu F."/>
            <person name="Rutten L."/>
            <person name="Van Zeijl A."/>
            <person name="Liu W."/>
            <person name="Santuari L."/>
            <person name="Cao Q."/>
            <person name="Sharma T."/>
            <person name="Shen D."/>
            <person name="Roswanjaya Y."/>
            <person name="Wardhani T."/>
            <person name="Kalhor M.S."/>
            <person name="Jansen J."/>
            <person name="Van den Hoogen J."/>
            <person name="Gungor B."/>
            <person name="Hartog M."/>
            <person name="Hontelez J."/>
            <person name="Verver J."/>
            <person name="Yang W.-C."/>
            <person name="Schijlen E."/>
            <person name="Repin R."/>
            <person name="Schilthuizen M."/>
            <person name="Schranz E."/>
            <person name="Heidstra R."/>
            <person name="Miyata K."/>
            <person name="Fedorova E."/>
            <person name="Kohlen W."/>
            <person name="Bisseling T."/>
            <person name="Smit S."/>
            <person name="Geurts R."/>
        </authorList>
    </citation>
    <scope>NUCLEOTIDE SEQUENCE [LARGE SCALE GENOMIC DNA]</scope>
    <source>
        <strain evidence="11">cv. RG33-2</strain>
    </source>
</reference>
<dbReference type="SMART" id="SM00255">
    <property type="entry name" value="TIR"/>
    <property type="match status" value="1"/>
</dbReference>
<protein>
    <recommendedName>
        <fullName evidence="1">ADP-ribosyl cyclase/cyclic ADP-ribose hydrolase</fullName>
        <ecNumber evidence="1">3.2.2.6</ecNumber>
    </recommendedName>
</protein>
<keyword evidence="5" id="KW-0520">NAD</keyword>
<dbReference type="Gene3D" id="3.40.50.300">
    <property type="entry name" value="P-loop containing nucleotide triphosphate hydrolases"/>
    <property type="match status" value="1"/>
</dbReference>
<evidence type="ECO:0000256" key="5">
    <source>
        <dbReference type="ARBA" id="ARBA00023027"/>
    </source>
</evidence>
<dbReference type="PANTHER" id="PTHR11017">
    <property type="entry name" value="LEUCINE-RICH REPEAT-CONTAINING PROTEIN"/>
    <property type="match status" value="1"/>
</dbReference>
<keyword evidence="3" id="KW-0677">Repeat</keyword>
<evidence type="ECO:0000259" key="9">
    <source>
        <dbReference type="PROSITE" id="PS50104"/>
    </source>
</evidence>
<evidence type="ECO:0000256" key="4">
    <source>
        <dbReference type="ARBA" id="ARBA00022801"/>
    </source>
</evidence>
<dbReference type="GO" id="GO:0043531">
    <property type="term" value="F:ADP binding"/>
    <property type="evidence" value="ECO:0007669"/>
    <property type="project" value="InterPro"/>
</dbReference>
<gene>
    <name evidence="10" type="primary">TorTNL29</name>
    <name evidence="10" type="ORF">TorRG33x02_084320</name>
</gene>
<dbReference type="Pfam" id="PF00931">
    <property type="entry name" value="NB-ARC"/>
    <property type="match status" value="1"/>
</dbReference>
<comment type="catalytic activity">
    <reaction evidence="6">
        <text>NAD(+) + H2O = ADP-D-ribose + nicotinamide + H(+)</text>
        <dbReference type="Rhea" id="RHEA:16301"/>
        <dbReference type="ChEBI" id="CHEBI:15377"/>
        <dbReference type="ChEBI" id="CHEBI:15378"/>
        <dbReference type="ChEBI" id="CHEBI:17154"/>
        <dbReference type="ChEBI" id="CHEBI:57540"/>
        <dbReference type="ChEBI" id="CHEBI:57967"/>
        <dbReference type="EC" id="3.2.2.6"/>
    </reaction>
    <physiologicalReaction direction="left-to-right" evidence="6">
        <dbReference type="Rhea" id="RHEA:16302"/>
    </physiologicalReaction>
</comment>
<dbReference type="InterPro" id="IPR032675">
    <property type="entry name" value="LRR_dom_sf"/>
</dbReference>
<name>A0A2P5FCT9_TREOI</name>
<dbReference type="InterPro" id="IPR045344">
    <property type="entry name" value="C-JID"/>
</dbReference>
<keyword evidence="8" id="KW-0472">Membrane</keyword>
<accession>A0A2P5FCT9</accession>
<dbReference type="Gene3D" id="3.80.10.10">
    <property type="entry name" value="Ribonuclease Inhibitor"/>
    <property type="match status" value="3"/>
</dbReference>
<dbReference type="GO" id="GO:0061809">
    <property type="term" value="F:NAD+ nucleosidase activity, cyclic ADP-ribose generating"/>
    <property type="evidence" value="ECO:0007669"/>
    <property type="project" value="UniProtKB-EC"/>
</dbReference>
<dbReference type="FunCoup" id="A0A2P5FCT9">
    <property type="interactions" value="151"/>
</dbReference>
<dbReference type="InterPro" id="IPR042197">
    <property type="entry name" value="Apaf_helical"/>
</dbReference>
<evidence type="ECO:0000313" key="11">
    <source>
        <dbReference type="Proteomes" id="UP000237000"/>
    </source>
</evidence>
<sequence length="1440" mass="166127">MNLDLSPQATMDPDHRLPTPASASQKKYEVFISFRGKDTRRNFALYLHTALLLANIETYIDVLIKRGEEIWPALKDAIEDSQISIVIFSPNYASSSWCLKELVHILHCKDNNSQIVIPVFYNVKTSDLGWEEGSYAKALVELKQWFDDETIKKWRDALKTASILAGHVASNTKDDKELIETIVTDILKNLNHTAPSSDHLKGLLGIKKRIKDIESLLRIDSSTDVRIVGIWGMGGLGKTTLARIVFQRFYFKEGSCFLENVREEWQKHGSVSLKNSFFAQLAKGKNLHMLDDMDLRERLYRKRLLIILDDVDDKEHFEYLVGDRDLLEPGSRIVITTRNKQVLRNIGVDENEIYKLGKLNKNEALQLFCLNAFKTSCAPEGYTELTRKVLNYAKGIPLVLKALGSHLCSRTKEEWNSALEDIDLDPKIQKVLEISFHGLNEKEKAIFLDIVCFFKGMRRDRTEDILDIGSKFAITNLIDKTLIIETKENTLWMHDLVKEMGLRISSGTGRLCSTNEVCRVLETNTDTEAIQGIFLDVYANQKDINLKAAVFERMHKLRLLKLSVSKRCQLHLPEGLQFLPNNLVYIQWDHYPLSYLPSNFRPFNLVELHMPSSQLEQLWDGVQELEKLKYVNLENSKKLTHIPDLSRANLKIINLKDCTTLVDLSPVRFQQVAPTEKSVVSSSDILSYHYDGSDSIFEPYYCDVTNYLLDIQSCSNLKTLSNMSGYIEHIRLGYTAVGELHSSICTLHGLVSIDLNNCKYLKVLPSNICALESLEYLDLGGCTSFDKLPARLPKSLKGLNLCKTAIKEVPASSFNGLPSLKFLNLSECIELKTLPASICKLELLEYLHLGHCYSFNNLPAELPKNLIELNLRRTDIKQVYSSSFECLPKLVSLNMAFCESLETVPTSICNLKSLRRLNLSYCSKLVLDSFSELAEPMECLEVLNLRGIRIKKLPWSLRTKNKLLSVFLARHYDSDIFAGTCRMCRGNCLHFEYPLKKTKRRSSLTVLLDEIEVDLTYSSIFNIPDWYDRSLSSSELVADQSTGTNIPDTITMVFDNARYYQSYICKCKNTSPYYGSFYLMKCSYADHYTSGHTFRISCCECSNFDQVCKALRKEFLLRILSKATASTKDYPRSSFCYDGNQIPLWFSDRSVGSSIEIDFSPHDRHNTSFLGFAFCFVFKKNFDHWLLNDRDHRMRFRCKYHFTKTSNGNSPEHGWVWHEKRMEMGIIRGSSDHVFIHYSKEYRGYCDATKVSFEFYLEEVKCNFFSERNARDIYDTYKVEKCGVRILYCHDVNESIKEEDALPADADVEPETHNIGPAKFLGVQIGRRRYLSFFLFLFVLLLAKWFEADQFIGVLLDRDELRLIWMVLFKVLLFVVVPFATVVGVLMVVPLILYLRAMYWRPRYMRYFWYSIKLRFLMIVEDLIEKIPNQVPWRRRVDSN</sequence>
<dbReference type="InterPro" id="IPR000157">
    <property type="entry name" value="TIR_dom"/>
</dbReference>
<comment type="caution">
    <text evidence="10">The sequence shown here is derived from an EMBL/GenBank/DDBJ whole genome shotgun (WGS) entry which is preliminary data.</text>
</comment>
<dbReference type="SUPFAM" id="SSF52058">
    <property type="entry name" value="L domain-like"/>
    <property type="match status" value="1"/>
</dbReference>
<dbReference type="Proteomes" id="UP000237000">
    <property type="component" value="Unassembled WGS sequence"/>
</dbReference>
<keyword evidence="8" id="KW-1133">Transmembrane helix</keyword>
<dbReference type="InterPro" id="IPR011713">
    <property type="entry name" value="Leu-rich_rpt_3"/>
</dbReference>
<feature type="region of interest" description="Disordered" evidence="7">
    <location>
        <begin position="1"/>
        <end position="22"/>
    </location>
</feature>